<accession>A0A543CJT0</accession>
<evidence type="ECO:0000256" key="1">
    <source>
        <dbReference type="ARBA" id="ARBA00022649"/>
    </source>
</evidence>
<name>A0A543CJT0_9ACTN</name>
<dbReference type="Proteomes" id="UP000316096">
    <property type="component" value="Unassembled WGS sequence"/>
</dbReference>
<dbReference type="Pfam" id="PF07362">
    <property type="entry name" value="CcdA"/>
    <property type="match status" value="1"/>
</dbReference>
<gene>
    <name evidence="2" type="ORF">FB559_2938</name>
</gene>
<organism evidence="2 3">
    <name type="scientific">Actinoallomurus bryophytorum</name>
    <dbReference type="NCBI Taxonomy" id="1490222"/>
    <lineage>
        <taxon>Bacteria</taxon>
        <taxon>Bacillati</taxon>
        <taxon>Actinomycetota</taxon>
        <taxon>Actinomycetes</taxon>
        <taxon>Streptosporangiales</taxon>
        <taxon>Thermomonosporaceae</taxon>
        <taxon>Actinoallomurus</taxon>
    </lineage>
</organism>
<evidence type="ECO:0000313" key="2">
    <source>
        <dbReference type="EMBL" id="TQL97358.1"/>
    </source>
</evidence>
<dbReference type="RefSeq" id="WP_141956100.1">
    <property type="nucleotide sequence ID" value="NZ_VFOZ01000001.1"/>
</dbReference>
<keyword evidence="3" id="KW-1185">Reference proteome</keyword>
<evidence type="ECO:0000313" key="3">
    <source>
        <dbReference type="Proteomes" id="UP000316096"/>
    </source>
</evidence>
<sequence length="82" mass="9047">MSVKERITVTVDSEIAAQIKELAGSTSSFVEAAIREKLDRHRHARVLLDRDLSEARRADPEGFAEAEARVAELMKQHFGGAA</sequence>
<proteinExistence type="predicted"/>
<dbReference type="EMBL" id="VFOZ01000001">
    <property type="protein sequence ID" value="TQL97358.1"/>
    <property type="molecule type" value="Genomic_DNA"/>
</dbReference>
<dbReference type="InterPro" id="IPR009956">
    <property type="entry name" value="Post-segregation_anti-tox_CcdA"/>
</dbReference>
<keyword evidence="1" id="KW-1277">Toxin-antitoxin system</keyword>
<dbReference type="AlphaFoldDB" id="A0A543CJT0"/>
<protein>
    <submittedName>
        <fullName evidence="2">Post-segregation antitoxin CcdA</fullName>
    </submittedName>
</protein>
<reference evidence="2 3" key="1">
    <citation type="submission" date="2019-06" db="EMBL/GenBank/DDBJ databases">
        <title>Sequencing the genomes of 1000 actinobacteria strains.</title>
        <authorList>
            <person name="Klenk H.-P."/>
        </authorList>
    </citation>
    <scope>NUCLEOTIDE SEQUENCE [LARGE SCALE GENOMIC DNA]</scope>
    <source>
        <strain evidence="2 3">DSM 102200</strain>
    </source>
</reference>
<comment type="caution">
    <text evidence="2">The sequence shown here is derived from an EMBL/GenBank/DDBJ whole genome shotgun (WGS) entry which is preliminary data.</text>
</comment>